<dbReference type="STRING" id="686624.SAMN04488242_2490"/>
<dbReference type="OrthoDB" id="3726022at2"/>
<dbReference type="Proteomes" id="UP000199475">
    <property type="component" value="Unassembled WGS sequence"/>
</dbReference>
<gene>
    <name evidence="1" type="ORF">SAMN04488242_2490</name>
</gene>
<dbReference type="SUPFAM" id="SSF69593">
    <property type="entry name" value="Glycerol-3-phosphate (1)-acyltransferase"/>
    <property type="match status" value="1"/>
</dbReference>
<accession>A0A1G9M9Z8</accession>
<evidence type="ECO:0000313" key="2">
    <source>
        <dbReference type="Proteomes" id="UP000199475"/>
    </source>
</evidence>
<reference evidence="1 2" key="1">
    <citation type="submission" date="2016-10" db="EMBL/GenBank/DDBJ databases">
        <authorList>
            <person name="de Groot N.N."/>
        </authorList>
    </citation>
    <scope>NUCLEOTIDE SEQUENCE [LARGE SCALE GENOMIC DNA]</scope>
    <source>
        <strain evidence="1 2">CGMCC 1.9159</strain>
    </source>
</reference>
<dbReference type="EMBL" id="FNGP01000005">
    <property type="protein sequence ID" value="SDL70933.1"/>
    <property type="molecule type" value="Genomic_DNA"/>
</dbReference>
<proteinExistence type="predicted"/>
<dbReference type="RefSeq" id="WP_093252759.1">
    <property type="nucleotide sequence ID" value="NZ_FNGP01000005.1"/>
</dbReference>
<evidence type="ECO:0000313" key="1">
    <source>
        <dbReference type="EMBL" id="SDL70933.1"/>
    </source>
</evidence>
<sequence length="261" mass="29298">MSRSLKSWAQDDRRRPRPRFTLAADLLALWTAPRVRPAGAPPKVERPSRRLGWQQLGALNLSGLFAPRVELEVVGRDALIGLETPFIFAVNEAGRLDHQLLHMALPRRLRPNSLSLSKSLAKGRNVVTFADEPRGGRLVGEFTTVAAELAAQHSVAIVPVGIVGGYRLTDTLKLRLNRRPKVSVRFGAPIYVRTLGIDEVTQEIQARVEFLVGEGELSWWEVERRRLGAPDVVPASMPRWRRLWEQAAPRPAAGGRRRIWR</sequence>
<evidence type="ECO:0008006" key="3">
    <source>
        <dbReference type="Google" id="ProtNLM"/>
    </source>
</evidence>
<protein>
    <recommendedName>
        <fullName evidence="3">1-acyl-sn-glycerol-3-phosphate acyltransferase</fullName>
    </recommendedName>
</protein>
<organism evidence="1 2">
    <name type="scientific">Tessaracoccus oleiagri</name>
    <dbReference type="NCBI Taxonomy" id="686624"/>
    <lineage>
        <taxon>Bacteria</taxon>
        <taxon>Bacillati</taxon>
        <taxon>Actinomycetota</taxon>
        <taxon>Actinomycetes</taxon>
        <taxon>Propionibacteriales</taxon>
        <taxon>Propionibacteriaceae</taxon>
        <taxon>Tessaracoccus</taxon>
    </lineage>
</organism>
<name>A0A1G9M9Z8_9ACTN</name>
<dbReference type="AlphaFoldDB" id="A0A1G9M9Z8"/>
<keyword evidence="2" id="KW-1185">Reference proteome</keyword>